<sequence>MDYRDVLRFWFTELAPQQWWTKSVHLDRMIRDRFAVLHQQAASGECDAWRSCPEGALAEVIVLDQFSRNMYRDDPRSFAFDGMALTLAQHAVEKGYHHHLSVRQLPFLFLPYMHSESLKVHEQALVLFSVAGLEDNYEFELKHKAIIERFGRYPHRNALLGRGSSDAESLFLTQPGSSF</sequence>
<evidence type="ECO:0000313" key="1">
    <source>
        <dbReference type="EMBL" id="ARU58966.1"/>
    </source>
</evidence>
<dbReference type="EMBL" id="CP021425">
    <property type="protein sequence ID" value="ARU58966.1"/>
    <property type="molecule type" value="Genomic_DNA"/>
</dbReference>
<dbReference type="AlphaFoldDB" id="A0A1Y0IGL0"/>
<organism evidence="1 2">
    <name type="scientific">Oleiphilus messinensis</name>
    <dbReference type="NCBI Taxonomy" id="141451"/>
    <lineage>
        <taxon>Bacteria</taxon>
        <taxon>Pseudomonadati</taxon>
        <taxon>Pseudomonadota</taxon>
        <taxon>Gammaproteobacteria</taxon>
        <taxon>Oceanospirillales</taxon>
        <taxon>Oleiphilaceae</taxon>
        <taxon>Oleiphilus</taxon>
    </lineage>
</organism>
<proteinExistence type="predicted"/>
<dbReference type="Gene3D" id="1.20.58.320">
    <property type="entry name" value="TPR-like"/>
    <property type="match status" value="1"/>
</dbReference>
<dbReference type="InterPro" id="IPR011990">
    <property type="entry name" value="TPR-like_helical_dom_sf"/>
</dbReference>
<dbReference type="Pfam" id="PF06041">
    <property type="entry name" value="DUF924"/>
    <property type="match status" value="1"/>
</dbReference>
<dbReference type="SUPFAM" id="SSF48452">
    <property type="entry name" value="TPR-like"/>
    <property type="match status" value="1"/>
</dbReference>
<accession>A0A1Y0IGL0</accession>
<dbReference type="KEGG" id="ome:OLMES_4979"/>
<gene>
    <name evidence="1" type="ORF">OLMES_4979</name>
</gene>
<dbReference type="Gene3D" id="1.25.40.10">
    <property type="entry name" value="Tetratricopeptide repeat domain"/>
    <property type="match status" value="1"/>
</dbReference>
<protein>
    <recommendedName>
        <fullName evidence="3">DUF924 domain-containing protein</fullName>
    </recommendedName>
</protein>
<evidence type="ECO:0008006" key="3">
    <source>
        <dbReference type="Google" id="ProtNLM"/>
    </source>
</evidence>
<dbReference type="InterPro" id="IPR010323">
    <property type="entry name" value="DUF924"/>
</dbReference>
<name>A0A1Y0IGL0_9GAMM</name>
<dbReference type="Proteomes" id="UP000196027">
    <property type="component" value="Chromosome"/>
</dbReference>
<evidence type="ECO:0000313" key="2">
    <source>
        <dbReference type="Proteomes" id="UP000196027"/>
    </source>
</evidence>
<reference evidence="1 2" key="1">
    <citation type="submission" date="2017-05" db="EMBL/GenBank/DDBJ databases">
        <title>Genomic insights into alkan degradation activity of Oleiphilus messinensis.</title>
        <authorList>
            <person name="Kozyavkin S.A."/>
            <person name="Slesarev A.I."/>
            <person name="Golyshin P.N."/>
            <person name="Korzhenkov A."/>
            <person name="Golyshina O.N."/>
            <person name="Toshchakov S.V."/>
        </authorList>
    </citation>
    <scope>NUCLEOTIDE SEQUENCE [LARGE SCALE GENOMIC DNA]</scope>
    <source>
        <strain evidence="1 2">ME102</strain>
    </source>
</reference>
<keyword evidence="2" id="KW-1185">Reference proteome</keyword>